<dbReference type="SUPFAM" id="SSF52343">
    <property type="entry name" value="Ferredoxin reductase-like, C-terminal NADP-linked domain"/>
    <property type="match status" value="1"/>
</dbReference>
<dbReference type="InterPro" id="IPR017927">
    <property type="entry name" value="FAD-bd_FR_type"/>
</dbReference>
<dbReference type="InterPro" id="IPR012675">
    <property type="entry name" value="Beta-grasp_dom_sf"/>
</dbReference>
<dbReference type="InterPro" id="IPR017938">
    <property type="entry name" value="Riboflavin_synthase-like_b-brl"/>
</dbReference>
<dbReference type="InterPro" id="IPR036010">
    <property type="entry name" value="2Fe-2S_ferredoxin-like_sf"/>
</dbReference>
<organism evidence="6 7">
    <name type="scientific">Apiospora aurea</name>
    <dbReference type="NCBI Taxonomy" id="335848"/>
    <lineage>
        <taxon>Eukaryota</taxon>
        <taxon>Fungi</taxon>
        <taxon>Dikarya</taxon>
        <taxon>Ascomycota</taxon>
        <taxon>Pezizomycotina</taxon>
        <taxon>Sordariomycetes</taxon>
        <taxon>Xylariomycetidae</taxon>
        <taxon>Amphisphaeriales</taxon>
        <taxon>Apiosporaceae</taxon>
        <taxon>Apiospora</taxon>
    </lineage>
</organism>
<keyword evidence="7" id="KW-1185">Reference proteome</keyword>
<evidence type="ECO:0000313" key="7">
    <source>
        <dbReference type="Proteomes" id="UP001391051"/>
    </source>
</evidence>
<evidence type="ECO:0000256" key="1">
    <source>
        <dbReference type="ARBA" id="ARBA00022714"/>
    </source>
</evidence>
<dbReference type="InterPro" id="IPR011037">
    <property type="entry name" value="Pyrv_Knase-like_insert_dom_sf"/>
</dbReference>
<evidence type="ECO:0000313" key="6">
    <source>
        <dbReference type="EMBL" id="KAK7947824.1"/>
    </source>
</evidence>
<keyword evidence="1" id="KW-0479">Metal-binding</keyword>
<dbReference type="SUPFAM" id="SSF50800">
    <property type="entry name" value="PK beta-barrel domain-like"/>
    <property type="match status" value="1"/>
</dbReference>
<feature type="domain" description="FAD-binding FR-type" evidence="5">
    <location>
        <begin position="213"/>
        <end position="318"/>
    </location>
</feature>
<name>A0ABR1Q5L0_9PEZI</name>
<dbReference type="Pfam" id="PF00111">
    <property type="entry name" value="Fer2"/>
    <property type="match status" value="1"/>
</dbReference>
<dbReference type="RefSeq" id="XP_066697330.1">
    <property type="nucleotide sequence ID" value="XM_066844932.1"/>
</dbReference>
<dbReference type="SUPFAM" id="SSF54292">
    <property type="entry name" value="2Fe-2S ferredoxin-like"/>
    <property type="match status" value="1"/>
</dbReference>
<comment type="caution">
    <text evidence="6">The sequence shown here is derived from an EMBL/GenBank/DDBJ whole genome shotgun (WGS) entry which is preliminary data.</text>
</comment>
<evidence type="ECO:0000259" key="5">
    <source>
        <dbReference type="PROSITE" id="PS51384"/>
    </source>
</evidence>
<keyword evidence="1" id="KW-0001">2Fe-2S</keyword>
<dbReference type="PROSITE" id="PS51085">
    <property type="entry name" value="2FE2S_FER_2"/>
    <property type="match status" value="1"/>
</dbReference>
<accession>A0ABR1Q5L0</accession>
<protein>
    <submittedName>
        <fullName evidence="6">MOSC domain-containing protein</fullName>
    </submittedName>
</protein>
<feature type="domain" description="2Fe-2S ferredoxin-type" evidence="3">
    <location>
        <begin position="450"/>
        <end position="537"/>
    </location>
</feature>
<dbReference type="Proteomes" id="UP001391051">
    <property type="component" value="Unassembled WGS sequence"/>
</dbReference>
<dbReference type="Gene3D" id="3.40.50.80">
    <property type="entry name" value="Nucleotide-binding domain of ferredoxin-NADP reductase (FNR) module"/>
    <property type="match status" value="1"/>
</dbReference>
<dbReference type="GeneID" id="92077994"/>
<dbReference type="PANTHER" id="PTHR30212">
    <property type="entry name" value="PROTEIN YIIM"/>
    <property type="match status" value="1"/>
</dbReference>
<evidence type="ECO:0000259" key="3">
    <source>
        <dbReference type="PROSITE" id="PS51085"/>
    </source>
</evidence>
<dbReference type="InterPro" id="IPR005302">
    <property type="entry name" value="MoCF_Sase_C"/>
</dbReference>
<dbReference type="PANTHER" id="PTHR30212:SF2">
    <property type="entry name" value="PROTEIN YIIM"/>
    <property type="match status" value="1"/>
</dbReference>
<dbReference type="Gene3D" id="3.10.20.30">
    <property type="match status" value="1"/>
</dbReference>
<dbReference type="PROSITE" id="PS51340">
    <property type="entry name" value="MOSC"/>
    <property type="match status" value="1"/>
</dbReference>
<dbReference type="Pfam" id="PF03473">
    <property type="entry name" value="MOSC"/>
    <property type="match status" value="1"/>
</dbReference>
<evidence type="ECO:0000256" key="2">
    <source>
        <dbReference type="ARBA" id="ARBA00023014"/>
    </source>
</evidence>
<reference evidence="6 7" key="1">
    <citation type="submission" date="2023-01" db="EMBL/GenBank/DDBJ databases">
        <title>Analysis of 21 Apiospora genomes using comparative genomics revels a genus with tremendous synthesis potential of carbohydrate active enzymes and secondary metabolites.</title>
        <authorList>
            <person name="Sorensen T."/>
        </authorList>
    </citation>
    <scope>NUCLEOTIDE SEQUENCE [LARGE SCALE GENOMIC DNA]</scope>
    <source>
        <strain evidence="6 7">CBS 24483</strain>
    </source>
</reference>
<proteinExistence type="predicted"/>
<dbReference type="PROSITE" id="PS51384">
    <property type="entry name" value="FAD_FR"/>
    <property type="match status" value="1"/>
</dbReference>
<keyword evidence="2" id="KW-0411">Iron-sulfur</keyword>
<sequence>MAVLSARNIPKEAVSSLEDAAWPEKAVVLQVRAGKIKQAALGGEIASAIYKKEKNGPVLCSPTGLTGDEHASWRHGGTERAIHQYNPDHYPDWQAENTPNPQLFAAGAFGENLIATSMTEENVCIGDVFQLGVDILLEVSEPRHPCHKLIARFQWERALNRTIRTGRSGWNFRVLHTGLVRKGGFLDVGQTTVSPMLPLTDMFKDLANARLRQAAKVYTLVDAEFVTPRVRRLTFELKQSLTLTNPQFDPYAFAQITFGPGAAFSRSYSIVDGDLYRFTLGVALDRQSRGGSAYIHHELKVGDTIQMAPGSNPGAQENDKKCDPATKRIVIVGGIGVTGFLPSICSWEAKNLPYHVHYAVRSADEAAFLDRIPAEKTTVYASSRGERLDMAKIIPTLGPEGAPQVRIFSCGPSRMVQEAGRIAAALGYPEHMVHLEDFGSGDGGDLGDEFEVEVDQPDTNRHEQLTVPRNRTLLDVLNDAGFDVVFSCKSGACGACKVRVCEGDIDYKSSALLSKDKGAALQSCVDRGLGKLKIEVD</sequence>
<dbReference type="InterPro" id="IPR006058">
    <property type="entry name" value="2Fe2S_fd_BS"/>
</dbReference>
<dbReference type="InterPro" id="IPR001041">
    <property type="entry name" value="2Fe-2S_ferredoxin-type"/>
</dbReference>
<feature type="domain" description="MOSC" evidence="4">
    <location>
        <begin position="52"/>
        <end position="189"/>
    </location>
</feature>
<dbReference type="CDD" id="cd00207">
    <property type="entry name" value="fer2"/>
    <property type="match status" value="1"/>
</dbReference>
<dbReference type="InterPro" id="IPR052353">
    <property type="entry name" value="Benzoxazolinone_Detox_Enz"/>
</dbReference>
<gene>
    <name evidence="6" type="ORF">PG986_008710</name>
</gene>
<dbReference type="Gene3D" id="2.40.33.20">
    <property type="entry name" value="PK beta-barrel domain-like"/>
    <property type="match status" value="1"/>
</dbReference>
<dbReference type="PROSITE" id="PS00197">
    <property type="entry name" value="2FE2S_FER_1"/>
    <property type="match status" value="1"/>
</dbReference>
<keyword evidence="1" id="KW-0408">Iron</keyword>
<dbReference type="CDD" id="cd06185">
    <property type="entry name" value="PDR_like"/>
    <property type="match status" value="1"/>
</dbReference>
<dbReference type="InterPro" id="IPR039261">
    <property type="entry name" value="FNR_nucleotide-bd"/>
</dbReference>
<dbReference type="PRINTS" id="PR00409">
    <property type="entry name" value="PHDIOXRDTASE"/>
</dbReference>
<dbReference type="EMBL" id="JAQQWE010000006">
    <property type="protein sequence ID" value="KAK7947824.1"/>
    <property type="molecule type" value="Genomic_DNA"/>
</dbReference>
<dbReference type="SUPFAM" id="SSF63380">
    <property type="entry name" value="Riboflavin synthase domain-like"/>
    <property type="match status" value="1"/>
</dbReference>
<evidence type="ECO:0000259" key="4">
    <source>
        <dbReference type="PROSITE" id="PS51340"/>
    </source>
</evidence>